<protein>
    <submittedName>
        <fullName evidence="1">Uncharacterized protein</fullName>
    </submittedName>
</protein>
<dbReference type="RefSeq" id="WP_092673201.1">
    <property type="nucleotide sequence ID" value="NZ_FOGC01000002.1"/>
</dbReference>
<evidence type="ECO:0000313" key="1">
    <source>
        <dbReference type="EMBL" id="SEQ36045.1"/>
    </source>
</evidence>
<dbReference type="Proteomes" id="UP000242515">
    <property type="component" value="Unassembled WGS sequence"/>
</dbReference>
<organism evidence="1 2">
    <name type="scientific">Rosenbergiella nectarea</name>
    <dbReference type="NCBI Taxonomy" id="988801"/>
    <lineage>
        <taxon>Bacteria</taxon>
        <taxon>Pseudomonadati</taxon>
        <taxon>Pseudomonadota</taxon>
        <taxon>Gammaproteobacteria</taxon>
        <taxon>Enterobacterales</taxon>
        <taxon>Erwiniaceae</taxon>
        <taxon>Rosenbergiella</taxon>
    </lineage>
</organism>
<dbReference type="OrthoDB" id="6601786at2"/>
<evidence type="ECO:0000313" key="2">
    <source>
        <dbReference type="Proteomes" id="UP000242515"/>
    </source>
</evidence>
<keyword evidence="2" id="KW-1185">Reference proteome</keyword>
<accession>A0A1H9FDW6</accession>
<name>A0A1H9FDW6_9GAMM</name>
<gene>
    <name evidence="1" type="ORF">SAMN05216522_102278</name>
</gene>
<dbReference type="EMBL" id="FOGC01000002">
    <property type="protein sequence ID" value="SEQ36045.1"/>
    <property type="molecule type" value="Genomic_DNA"/>
</dbReference>
<sequence>MNNKEYVRSIAIIDTCNFTKIAIESVYQKISRNILVLRFNSVQELIQYPQRSQIDLVFYDTLTTNSVIIDPELDIKKIRDSISGVKICIFSILHQFMSIKSADYEIDKRLSLEDFNFFTRVLCQDDGERCKRNYSVVFYDRINLSKEQVSLLRGYLLNLNTKNIADILQCNLRKVYFYREGTLRKGKLRENFYKDIGRLINP</sequence>
<dbReference type="AlphaFoldDB" id="A0A1H9FDW6"/>
<reference evidence="2" key="1">
    <citation type="submission" date="2016-10" db="EMBL/GenBank/DDBJ databases">
        <authorList>
            <person name="Varghese N."/>
            <person name="Submissions S."/>
        </authorList>
    </citation>
    <scope>NUCLEOTIDE SEQUENCE [LARGE SCALE GENOMIC DNA]</scope>
    <source>
        <strain evidence="2">8N4</strain>
    </source>
</reference>
<proteinExistence type="predicted"/>